<accession>B9E538</accession>
<organism evidence="2 3">
    <name type="scientific">Clostridium kluyveri (strain NBRC 12016)</name>
    <dbReference type="NCBI Taxonomy" id="583346"/>
    <lineage>
        <taxon>Bacteria</taxon>
        <taxon>Bacillati</taxon>
        <taxon>Bacillota</taxon>
        <taxon>Clostridia</taxon>
        <taxon>Eubacteriales</taxon>
        <taxon>Clostridiaceae</taxon>
        <taxon>Clostridium</taxon>
    </lineage>
</organism>
<protein>
    <submittedName>
        <fullName evidence="2">Uncharacterized protein</fullName>
    </submittedName>
</protein>
<evidence type="ECO:0000313" key="3">
    <source>
        <dbReference type="Proteomes" id="UP000007969"/>
    </source>
</evidence>
<keyword evidence="1" id="KW-0472">Membrane</keyword>
<dbReference type="KEGG" id="ckr:CKR_2562"/>
<reference evidence="3" key="1">
    <citation type="submission" date="2005-09" db="EMBL/GenBank/DDBJ databases">
        <title>Complete genome sequence of Clostridium kluyveri and comparative genomics of Clostridia species.</title>
        <authorList>
            <person name="Inui M."/>
            <person name="Nonaka H."/>
            <person name="Shinoda Y."/>
            <person name="Ikenaga Y."/>
            <person name="Abe M."/>
            <person name="Naito K."/>
            <person name="Vertes A.A."/>
            <person name="Yukawa H."/>
        </authorList>
    </citation>
    <scope>NUCLEOTIDE SEQUENCE [LARGE SCALE GENOMIC DNA]</scope>
    <source>
        <strain evidence="3">NBRC 12016</strain>
    </source>
</reference>
<dbReference type="HOGENOM" id="CLU_2506873_0_0_9"/>
<evidence type="ECO:0000313" key="2">
    <source>
        <dbReference type="EMBL" id="BAH07613.1"/>
    </source>
</evidence>
<keyword evidence="1" id="KW-1133">Transmembrane helix</keyword>
<dbReference type="AlphaFoldDB" id="B9E538"/>
<name>B9E538_CLOK1</name>
<evidence type="ECO:0000256" key="1">
    <source>
        <dbReference type="SAM" id="Phobius"/>
    </source>
</evidence>
<feature type="transmembrane region" description="Helical" evidence="1">
    <location>
        <begin position="16"/>
        <end position="40"/>
    </location>
</feature>
<gene>
    <name evidence="2" type="ordered locus">CKR_2562</name>
</gene>
<sequence length="88" mass="9849">MIIMSVDLDEILFNSFTFGCAWTFSSSTAILFSNSLILYSISLSKYSISMQLLLVAILTFLISYCLNHTAVFVFSFEALIMISNDPIV</sequence>
<feature type="transmembrane region" description="Helical" evidence="1">
    <location>
        <begin position="52"/>
        <end position="76"/>
    </location>
</feature>
<proteinExistence type="predicted"/>
<keyword evidence="1" id="KW-0812">Transmembrane</keyword>
<dbReference type="EMBL" id="AP009049">
    <property type="protein sequence ID" value="BAH07613.1"/>
    <property type="molecule type" value="Genomic_DNA"/>
</dbReference>
<dbReference type="Proteomes" id="UP000007969">
    <property type="component" value="Chromosome"/>
</dbReference>